<organism evidence="2 3">
    <name type="scientific">Methylobacterium longum</name>
    <dbReference type="NCBI Taxonomy" id="767694"/>
    <lineage>
        <taxon>Bacteria</taxon>
        <taxon>Pseudomonadati</taxon>
        <taxon>Pseudomonadota</taxon>
        <taxon>Alphaproteobacteria</taxon>
        <taxon>Hyphomicrobiales</taxon>
        <taxon>Methylobacteriaceae</taxon>
        <taxon>Methylobacterium</taxon>
    </lineage>
</organism>
<feature type="region of interest" description="Disordered" evidence="1">
    <location>
        <begin position="1"/>
        <end position="42"/>
    </location>
</feature>
<gene>
    <name evidence="2" type="ORF">QWZ18_20470</name>
</gene>
<dbReference type="Proteomes" id="UP001244297">
    <property type="component" value="Unassembled WGS sequence"/>
</dbReference>
<reference evidence="3" key="1">
    <citation type="journal article" date="2019" name="Int. J. Syst. Evol. Microbiol.">
        <title>The Global Catalogue of Microorganisms (GCM) 10K type strain sequencing project: providing services to taxonomists for standard genome sequencing and annotation.</title>
        <authorList>
            <consortium name="The Broad Institute Genomics Platform"/>
            <consortium name="The Broad Institute Genome Sequencing Center for Infectious Disease"/>
            <person name="Wu L."/>
            <person name="Ma J."/>
        </authorList>
    </citation>
    <scope>NUCLEOTIDE SEQUENCE [LARGE SCALE GENOMIC DNA]</scope>
    <source>
        <strain evidence="3">CECT 7806</strain>
    </source>
</reference>
<sequence>MEIIVRSELGDPDKIAGSPGPRGMLPTKTRERPWRTHDGVLL</sequence>
<evidence type="ECO:0008006" key="4">
    <source>
        <dbReference type="Google" id="ProtNLM"/>
    </source>
</evidence>
<name>A0ABT8ASW2_9HYPH</name>
<comment type="caution">
    <text evidence="2">The sequence shown here is derived from an EMBL/GenBank/DDBJ whole genome shotgun (WGS) entry which is preliminary data.</text>
</comment>
<evidence type="ECO:0000313" key="3">
    <source>
        <dbReference type="Proteomes" id="UP001244297"/>
    </source>
</evidence>
<proteinExistence type="predicted"/>
<dbReference type="EMBL" id="JAUFPT010000064">
    <property type="protein sequence ID" value="MDN3572992.1"/>
    <property type="molecule type" value="Genomic_DNA"/>
</dbReference>
<evidence type="ECO:0000256" key="1">
    <source>
        <dbReference type="SAM" id="MobiDB-lite"/>
    </source>
</evidence>
<dbReference type="RefSeq" id="WP_290356217.1">
    <property type="nucleotide sequence ID" value="NZ_JAUFPT010000064.1"/>
</dbReference>
<evidence type="ECO:0000313" key="2">
    <source>
        <dbReference type="EMBL" id="MDN3572992.1"/>
    </source>
</evidence>
<accession>A0ABT8ASW2</accession>
<keyword evidence="3" id="KW-1185">Reference proteome</keyword>
<protein>
    <recommendedName>
        <fullName evidence="4">Transposase</fullName>
    </recommendedName>
</protein>
<feature type="compositionally biased region" description="Basic and acidic residues" evidence="1">
    <location>
        <begin position="28"/>
        <end position="42"/>
    </location>
</feature>